<reference evidence="1 2" key="1">
    <citation type="submission" date="2020-08" db="EMBL/GenBank/DDBJ databases">
        <title>Functional genomics of gut bacteria from endangered species of beetles.</title>
        <authorList>
            <person name="Carlos-Shanley C."/>
        </authorList>
    </citation>
    <scope>NUCLEOTIDE SEQUENCE [LARGE SCALE GENOMIC DNA]</scope>
    <source>
        <strain evidence="1 2">S00179</strain>
    </source>
</reference>
<sequence length="178" mass="20429">MKRVLRWAHEFFGEIRTLIRETFFTDRSMKQELMQNAVKSLNDTGPEKRMEAGLTEVATILEELPLEVFLKHEDDRVFCKDVLSNLPTLAKEPGTVWRGKLTVEQKKRFKDVCTDEGPRAGIFHQFDAEDGDLVSALQILSAMFALDREEQKPFRGGNGLRFKLFGTSFLLSWSSDRG</sequence>
<protein>
    <submittedName>
        <fullName evidence="1">Uncharacterized protein</fullName>
    </submittedName>
</protein>
<proteinExistence type="predicted"/>
<evidence type="ECO:0000313" key="2">
    <source>
        <dbReference type="Proteomes" id="UP000566995"/>
    </source>
</evidence>
<comment type="caution">
    <text evidence="1">The sequence shown here is derived from an EMBL/GenBank/DDBJ whole genome shotgun (WGS) entry which is preliminary data.</text>
</comment>
<evidence type="ECO:0000313" key="1">
    <source>
        <dbReference type="EMBL" id="MBB4867192.1"/>
    </source>
</evidence>
<gene>
    <name evidence="1" type="ORF">HNP46_006103</name>
</gene>
<name>A0A7W7KQL9_PSENT</name>
<dbReference type="RefSeq" id="WP_184596471.1">
    <property type="nucleotide sequence ID" value="NZ_JACHLI010000036.1"/>
</dbReference>
<dbReference type="EMBL" id="JACHLI010000036">
    <property type="protein sequence ID" value="MBB4867192.1"/>
    <property type="molecule type" value="Genomic_DNA"/>
</dbReference>
<dbReference type="Proteomes" id="UP000566995">
    <property type="component" value="Unassembled WGS sequence"/>
</dbReference>
<accession>A0A7W7KQL9</accession>
<dbReference type="AlphaFoldDB" id="A0A7W7KQL9"/>
<organism evidence="1 2">
    <name type="scientific">Pseudomonas nitroreducens</name>
    <dbReference type="NCBI Taxonomy" id="46680"/>
    <lineage>
        <taxon>Bacteria</taxon>
        <taxon>Pseudomonadati</taxon>
        <taxon>Pseudomonadota</taxon>
        <taxon>Gammaproteobacteria</taxon>
        <taxon>Pseudomonadales</taxon>
        <taxon>Pseudomonadaceae</taxon>
        <taxon>Pseudomonas</taxon>
    </lineage>
</organism>